<proteinExistence type="predicted"/>
<dbReference type="AlphaFoldDB" id="A0A7R9ITV9"/>
<dbReference type="EMBL" id="OE013724">
    <property type="protein sequence ID" value="CAD7464409.1"/>
    <property type="molecule type" value="Genomic_DNA"/>
</dbReference>
<reference evidence="1" key="1">
    <citation type="submission" date="2020-11" db="EMBL/GenBank/DDBJ databases">
        <authorList>
            <person name="Tran Van P."/>
        </authorList>
    </citation>
    <scope>NUCLEOTIDE SEQUENCE</scope>
</reference>
<name>A0A7R9ITV9_9NEOP</name>
<sequence length="22" mass="2653">MKLSFKGKIKLKMIFCCTYITR</sequence>
<gene>
    <name evidence="1" type="ORF">TTEB3V08_LOCUS12287</name>
</gene>
<protein>
    <submittedName>
        <fullName evidence="1">Uncharacterized protein</fullName>
    </submittedName>
</protein>
<evidence type="ECO:0000313" key="1">
    <source>
        <dbReference type="EMBL" id="CAD7464409.1"/>
    </source>
</evidence>
<organism evidence="1">
    <name type="scientific">Timema tahoe</name>
    <dbReference type="NCBI Taxonomy" id="61484"/>
    <lineage>
        <taxon>Eukaryota</taxon>
        <taxon>Metazoa</taxon>
        <taxon>Ecdysozoa</taxon>
        <taxon>Arthropoda</taxon>
        <taxon>Hexapoda</taxon>
        <taxon>Insecta</taxon>
        <taxon>Pterygota</taxon>
        <taxon>Neoptera</taxon>
        <taxon>Polyneoptera</taxon>
        <taxon>Phasmatodea</taxon>
        <taxon>Timematodea</taxon>
        <taxon>Timematoidea</taxon>
        <taxon>Timematidae</taxon>
        <taxon>Timema</taxon>
    </lineage>
</organism>
<accession>A0A7R9ITV9</accession>